<keyword evidence="10" id="KW-1133">Transmembrane helix</keyword>
<comment type="catalytic activity">
    <reaction evidence="1">
        <text>ATP + protein L-histidine = ADP + protein N-phospho-L-histidine.</text>
        <dbReference type="EC" id="2.7.13.3"/>
    </reaction>
</comment>
<evidence type="ECO:0000256" key="9">
    <source>
        <dbReference type="ARBA" id="ARBA00023012"/>
    </source>
</evidence>
<dbReference type="Gene3D" id="1.10.287.130">
    <property type="match status" value="1"/>
</dbReference>
<keyword evidence="7" id="KW-0418">Kinase</keyword>
<keyword evidence="6" id="KW-0547">Nucleotide-binding</keyword>
<evidence type="ECO:0000259" key="12">
    <source>
        <dbReference type="PROSITE" id="PS50112"/>
    </source>
</evidence>
<dbReference type="SMART" id="SM00304">
    <property type="entry name" value="HAMP"/>
    <property type="match status" value="1"/>
</dbReference>
<feature type="domain" description="HAMP" evidence="13">
    <location>
        <begin position="332"/>
        <end position="384"/>
    </location>
</feature>
<evidence type="ECO:0000313" key="15">
    <source>
        <dbReference type="Proteomes" id="UP000275663"/>
    </source>
</evidence>
<keyword evidence="10" id="KW-0472">Membrane</keyword>
<dbReference type="Gene3D" id="3.30.450.20">
    <property type="entry name" value="PAS domain"/>
    <property type="match status" value="1"/>
</dbReference>
<comment type="subcellular location">
    <subcellularLocation>
        <location evidence="2">Membrane</location>
    </subcellularLocation>
</comment>
<dbReference type="Gene3D" id="3.30.565.10">
    <property type="entry name" value="Histidine kinase-like ATPase, C-terminal domain"/>
    <property type="match status" value="1"/>
</dbReference>
<dbReference type="GO" id="GO:0016020">
    <property type="term" value="C:membrane"/>
    <property type="evidence" value="ECO:0007669"/>
    <property type="project" value="UniProtKB-SubCell"/>
</dbReference>
<keyword evidence="15" id="KW-1185">Reference proteome</keyword>
<dbReference type="RefSeq" id="WP_126127682.1">
    <property type="nucleotide sequence ID" value="NZ_CP034464.1"/>
</dbReference>
<keyword evidence="9" id="KW-0902">Two-component regulatory system</keyword>
<dbReference type="SUPFAM" id="SSF158472">
    <property type="entry name" value="HAMP domain-like"/>
    <property type="match status" value="1"/>
</dbReference>
<dbReference type="Pfam" id="PF02518">
    <property type="entry name" value="HATPase_c"/>
    <property type="match status" value="1"/>
</dbReference>
<evidence type="ECO:0000256" key="5">
    <source>
        <dbReference type="ARBA" id="ARBA00022679"/>
    </source>
</evidence>
<dbReference type="InterPro" id="IPR005467">
    <property type="entry name" value="His_kinase_dom"/>
</dbReference>
<reference evidence="14 15" key="1">
    <citation type="journal article" date="2011" name="Int. J. Syst. Evol. Microbiol.">
        <title>Description of Undibacterium oligocarboniphilum sp. nov., isolated from purified water, and Undibacterium pigrum strain CCUG 49012 as the type strain of Undibacterium parvum sp. nov., and emended descriptions of the genus Undibacterium and the species Undibacterium pigrum.</title>
        <authorList>
            <person name="Eder W."/>
            <person name="Wanner G."/>
            <person name="Ludwig W."/>
            <person name="Busse H.J."/>
            <person name="Ziemke-Kageler F."/>
            <person name="Lang E."/>
        </authorList>
    </citation>
    <scope>NUCLEOTIDE SEQUENCE [LARGE SCALE GENOMIC DNA]</scope>
    <source>
        <strain evidence="14 15">DSM 23061</strain>
    </source>
</reference>
<dbReference type="Pfam" id="PF13188">
    <property type="entry name" value="PAS_8"/>
    <property type="match status" value="1"/>
</dbReference>
<keyword evidence="4" id="KW-0597">Phosphoprotein</keyword>
<dbReference type="OrthoDB" id="9815750at2"/>
<evidence type="ECO:0000313" key="14">
    <source>
        <dbReference type="EMBL" id="AZP12300.1"/>
    </source>
</evidence>
<evidence type="ECO:0000256" key="8">
    <source>
        <dbReference type="ARBA" id="ARBA00022840"/>
    </source>
</evidence>
<feature type="transmembrane region" description="Helical" evidence="10">
    <location>
        <begin position="307"/>
        <end position="330"/>
    </location>
</feature>
<feature type="domain" description="PAS" evidence="12">
    <location>
        <begin position="396"/>
        <end position="441"/>
    </location>
</feature>
<dbReference type="GO" id="GO:0000155">
    <property type="term" value="F:phosphorelay sensor kinase activity"/>
    <property type="evidence" value="ECO:0007669"/>
    <property type="project" value="InterPro"/>
</dbReference>
<evidence type="ECO:0000256" key="2">
    <source>
        <dbReference type="ARBA" id="ARBA00004370"/>
    </source>
</evidence>
<dbReference type="PANTHER" id="PTHR43065">
    <property type="entry name" value="SENSOR HISTIDINE KINASE"/>
    <property type="match status" value="1"/>
</dbReference>
<dbReference type="SMART" id="SM00388">
    <property type="entry name" value="HisKA"/>
    <property type="match status" value="1"/>
</dbReference>
<dbReference type="InterPro" id="IPR003594">
    <property type="entry name" value="HATPase_dom"/>
</dbReference>
<dbReference type="PIRSF" id="PIRSF037532">
    <property type="entry name" value="STHK_NtrY"/>
    <property type="match status" value="1"/>
</dbReference>
<feature type="transmembrane region" description="Helical" evidence="10">
    <location>
        <begin position="36"/>
        <end position="63"/>
    </location>
</feature>
<feature type="domain" description="Histidine kinase" evidence="11">
    <location>
        <begin position="554"/>
        <end position="781"/>
    </location>
</feature>
<dbReference type="PANTHER" id="PTHR43065:SF10">
    <property type="entry name" value="PEROXIDE STRESS-ACTIVATED HISTIDINE KINASE MAK3"/>
    <property type="match status" value="1"/>
</dbReference>
<dbReference type="InterPro" id="IPR003661">
    <property type="entry name" value="HisK_dim/P_dom"/>
</dbReference>
<dbReference type="KEGG" id="upv:EJN92_09990"/>
<dbReference type="InterPro" id="IPR035965">
    <property type="entry name" value="PAS-like_dom_sf"/>
</dbReference>
<dbReference type="EC" id="2.7.13.3" evidence="3"/>
<proteinExistence type="predicted"/>
<evidence type="ECO:0000259" key="13">
    <source>
        <dbReference type="PROSITE" id="PS50885"/>
    </source>
</evidence>
<organism evidence="14 15">
    <name type="scientific">Undibacterium parvum</name>
    <dbReference type="NCBI Taxonomy" id="401471"/>
    <lineage>
        <taxon>Bacteria</taxon>
        <taxon>Pseudomonadati</taxon>
        <taxon>Pseudomonadota</taxon>
        <taxon>Betaproteobacteria</taxon>
        <taxon>Burkholderiales</taxon>
        <taxon>Oxalobacteraceae</taxon>
        <taxon>Undibacterium</taxon>
    </lineage>
</organism>
<evidence type="ECO:0000256" key="3">
    <source>
        <dbReference type="ARBA" id="ARBA00012438"/>
    </source>
</evidence>
<name>A0A3Q9BQU4_9BURK</name>
<dbReference type="InterPro" id="IPR000014">
    <property type="entry name" value="PAS"/>
</dbReference>
<dbReference type="PROSITE" id="PS50112">
    <property type="entry name" value="PAS"/>
    <property type="match status" value="1"/>
</dbReference>
<dbReference type="CDD" id="cd06225">
    <property type="entry name" value="HAMP"/>
    <property type="match status" value="1"/>
</dbReference>
<dbReference type="CDD" id="cd00082">
    <property type="entry name" value="HisKA"/>
    <property type="match status" value="1"/>
</dbReference>
<dbReference type="InterPro" id="IPR036097">
    <property type="entry name" value="HisK_dim/P_sf"/>
</dbReference>
<dbReference type="InterPro" id="IPR003660">
    <property type="entry name" value="HAMP_dom"/>
</dbReference>
<dbReference type="SUPFAM" id="SSF55785">
    <property type="entry name" value="PYP-like sensor domain (PAS domain)"/>
    <property type="match status" value="1"/>
</dbReference>
<gene>
    <name evidence="14" type="ORF">EJN92_09990</name>
</gene>
<evidence type="ECO:0000256" key="10">
    <source>
        <dbReference type="SAM" id="Phobius"/>
    </source>
</evidence>
<protein>
    <recommendedName>
        <fullName evidence="3">histidine kinase</fullName>
        <ecNumber evidence="3">2.7.13.3</ecNumber>
    </recommendedName>
</protein>
<keyword evidence="5" id="KW-0808">Transferase</keyword>
<dbReference type="Gene3D" id="6.10.340.10">
    <property type="match status" value="1"/>
</dbReference>
<accession>A0A3Q9BQU4</accession>
<dbReference type="Pfam" id="PF00672">
    <property type="entry name" value="HAMP"/>
    <property type="match status" value="1"/>
</dbReference>
<dbReference type="InterPro" id="IPR036890">
    <property type="entry name" value="HATPase_C_sf"/>
</dbReference>
<evidence type="ECO:0000256" key="1">
    <source>
        <dbReference type="ARBA" id="ARBA00000085"/>
    </source>
</evidence>
<evidence type="ECO:0000256" key="4">
    <source>
        <dbReference type="ARBA" id="ARBA00022553"/>
    </source>
</evidence>
<feature type="transmembrane region" description="Helical" evidence="10">
    <location>
        <begin position="75"/>
        <end position="97"/>
    </location>
</feature>
<dbReference type="PROSITE" id="PS50885">
    <property type="entry name" value="HAMP"/>
    <property type="match status" value="1"/>
</dbReference>
<keyword evidence="10" id="KW-0812">Transmembrane</keyword>
<dbReference type="SMART" id="SM00387">
    <property type="entry name" value="HATPase_c"/>
    <property type="match status" value="1"/>
</dbReference>
<dbReference type="AlphaFoldDB" id="A0A3Q9BQU4"/>
<dbReference type="Pfam" id="PF00512">
    <property type="entry name" value="HisKA"/>
    <property type="match status" value="1"/>
</dbReference>
<dbReference type="SMART" id="SM00091">
    <property type="entry name" value="PAS"/>
    <property type="match status" value="1"/>
</dbReference>
<dbReference type="SUPFAM" id="SSF55874">
    <property type="entry name" value="ATPase domain of HSP90 chaperone/DNA topoisomerase II/histidine kinase"/>
    <property type="match status" value="1"/>
</dbReference>
<sequence length="784" mass="85342">MTRFLRYALIVGGALMSILLFFLTSASENSARFAQYYGWLLAANAFVALALLGLVLALLWRLFSRYRTREFGSRLMTRLVLLFALVGILPGAVIYVVSVQFVSRSIESWFDVKVESALESGLNLGHSALEYTLADLENKARDMASQLSEPSETSMALRLSRLREQMQVEEASIVNGRGRLITSASANSSVLVPELPTPAMIRQAKVARVFAATEGNAELRAPDLKIPASNAGASRPVLAAEPANVLRSRVVVALQVSGMGLSLQNETIYLQLIHPVPVSLASHAEALRSAWGEYQVRSLGRGSLKTMYIFTLTLTLLLAIFAAITSAFLISGELARPLLLLAEGTKAVAEGNLSPRPIVTSSDELGSLTQSFNIMTRQLFDARASVEKNRNELENAKAYLESVLANMSAGVMVLDQSAKLVTCNESVERILQRSFETEIGKPLAEIDGMQTFAAAIDQAFSEQHAHSAAGGEDENQQHWQQQIEVPRPQAIKHDETHSGTISAVNNESDQRITLLARGSHLPVAAAIGYVVVFDDISSIISAQRSIAWGEVARRLAHEIKNPLTPIQLSAERLQMKLQGKLSESDILILNKSTSTIVNQVTSMKRMVDDFSDYSRTPPAVLNSLNLSALIDDVLHLYMEGDGRDAIHLHLAPELPNVMGDVTQLRQVIHNLLQNAQDAVADNAKSNQAAHIDVVTEIVRYTSADKTDRSAVRLSIIDNGPGFSSKILARAFEPYATSKPRGTGLGLAMVKKIIDEHGGRVDIQNRSDTNGAKISILLLKLAPDS</sequence>
<evidence type="ECO:0000256" key="7">
    <source>
        <dbReference type="ARBA" id="ARBA00022777"/>
    </source>
</evidence>
<evidence type="ECO:0000256" key="6">
    <source>
        <dbReference type="ARBA" id="ARBA00022741"/>
    </source>
</evidence>
<dbReference type="PRINTS" id="PR00344">
    <property type="entry name" value="BCTRLSENSOR"/>
</dbReference>
<dbReference type="InterPro" id="IPR017232">
    <property type="entry name" value="NtrY"/>
</dbReference>
<dbReference type="GO" id="GO:0005524">
    <property type="term" value="F:ATP binding"/>
    <property type="evidence" value="ECO:0007669"/>
    <property type="project" value="UniProtKB-KW"/>
</dbReference>
<keyword evidence="8" id="KW-0067">ATP-binding</keyword>
<dbReference type="InterPro" id="IPR004358">
    <property type="entry name" value="Sig_transdc_His_kin-like_C"/>
</dbReference>
<dbReference type="PROSITE" id="PS50109">
    <property type="entry name" value="HIS_KIN"/>
    <property type="match status" value="1"/>
</dbReference>
<dbReference type="EMBL" id="CP034464">
    <property type="protein sequence ID" value="AZP12300.1"/>
    <property type="molecule type" value="Genomic_DNA"/>
</dbReference>
<dbReference type="Proteomes" id="UP000275663">
    <property type="component" value="Chromosome"/>
</dbReference>
<evidence type="ECO:0000259" key="11">
    <source>
        <dbReference type="PROSITE" id="PS50109"/>
    </source>
</evidence>
<dbReference type="SUPFAM" id="SSF47384">
    <property type="entry name" value="Homodimeric domain of signal transducing histidine kinase"/>
    <property type="match status" value="1"/>
</dbReference>